<sequence length="1003" mass="112426">MFFKNSRIFIISVVIILIINVFVSSQNVTSIKQNSNAKTIGDKSPIVTKSTTTISRSNNLRSTNSASNSKSINSSSDNSSSSNSSSSNDKDLNKSSSTTTASKSINSMNTNKAVSDIKSLNDYLNSINFKFIEPQNNTVINPNSSFNVKWECNTSNIKNNYNITFVLQSLNHLDNDINSTNIDLNLKEYKYPIFALNTSEQNYILKVYTPDLPENANYYDGPTLTNSNYLNNTVKASSLNVSYVNEPKDDDNGSGIKTRIILIAVITVLIIAIVAVIAIYGRNKKNSSRESQNFKEYNEYKGYSNVSPSVNQLLGINEYYDPKIAERQRQIQMMSNNSSTSSVNSLAEQIHKAEQVYSNKVFNNPNLNEMDEHCAPLVDMSSLYKSTQEILNKKMGTNENDINPDNLYYGRKPLNQNQRVDYNNNMTNNNTNKTNDLVNSSNYSMNNDSNNSKDISTDEDYLNKNSFCLNTSRDSSEAFENIYLSKQNDYQSDNSTMRPDSPLVATVTTVEEFLATHPISKETRHRRTSSLISSTSSNYRDSIIGNSNFNVIPNMNITNNNKFNLSNVYKSSPLNPKNTNEDEPKKSDNMIRVSVSGSDYNSNSLVDSSMNSSLLEELNLLEKQIQQQKLMYNTQINSPSLPQDLNKIGSTQQQNFENNQYLLGTGNNNNSNNNNKYTVPLSTPLSFIASPAQAKSLAIGSPSQSITPPQSKSNLPVQSILKNKMSPQSTSSNSPYSNSPSGRMSKNLKNGTEVLSDNIIQKSQESEMTLHAQQGTQETISYDDNDDEVETIVATHVCNAWYSPKMPDELRMCPGDELIILETFNDGWGFGQNTKGNVGVFPLDCVSYIDYNKINNNSNDSFLINNYENNETNINHIDINGNYTNNNGNNNVNNNKGNHDMKNNVSSKSNLNPNYNLNEDIQPSKAMIFDTNDLYNSDDNSDDGTSNIINEYQDYFNDNDNNNMNDISVNQSSYQKNYTKNMINSDKNKYGGVTFNNMPNKYY</sequence>
<dbReference type="Proteomes" id="UP000193920">
    <property type="component" value="Unassembled WGS sequence"/>
</dbReference>
<evidence type="ECO:0000256" key="4">
    <source>
        <dbReference type="SAM" id="Phobius"/>
    </source>
</evidence>
<feature type="compositionally biased region" description="Polar residues" evidence="3">
    <location>
        <begin position="50"/>
        <end position="61"/>
    </location>
</feature>
<dbReference type="SUPFAM" id="SSF50044">
    <property type="entry name" value="SH3-domain"/>
    <property type="match status" value="1"/>
</dbReference>
<dbReference type="InterPro" id="IPR001452">
    <property type="entry name" value="SH3_domain"/>
</dbReference>
<evidence type="ECO:0000259" key="5">
    <source>
        <dbReference type="PROSITE" id="PS50002"/>
    </source>
</evidence>
<evidence type="ECO:0000313" key="7">
    <source>
        <dbReference type="Proteomes" id="UP000193920"/>
    </source>
</evidence>
<feature type="compositionally biased region" description="Low complexity" evidence="3">
    <location>
        <begin position="62"/>
        <end position="87"/>
    </location>
</feature>
<feature type="region of interest" description="Disordered" evidence="3">
    <location>
        <begin position="422"/>
        <end position="457"/>
    </location>
</feature>
<accession>A0A1Y2AVV9</accession>
<feature type="compositionally biased region" description="Low complexity" evidence="3">
    <location>
        <begin position="726"/>
        <end position="741"/>
    </location>
</feature>
<dbReference type="EMBL" id="MCOG01000202">
    <property type="protein sequence ID" value="ORY26377.1"/>
    <property type="molecule type" value="Genomic_DNA"/>
</dbReference>
<feature type="region of interest" description="Disordered" evidence="3">
    <location>
        <begin position="569"/>
        <end position="588"/>
    </location>
</feature>
<keyword evidence="4" id="KW-0812">Transmembrane</keyword>
<dbReference type="SMART" id="SM00326">
    <property type="entry name" value="SH3"/>
    <property type="match status" value="1"/>
</dbReference>
<feature type="compositionally biased region" description="Basic and acidic residues" evidence="3">
    <location>
        <begin position="579"/>
        <end position="588"/>
    </location>
</feature>
<name>A0A1Y2AVV9_9FUNG</name>
<dbReference type="STRING" id="1754190.A0A1Y2AVV9"/>
<feature type="transmembrane region" description="Helical" evidence="4">
    <location>
        <begin position="6"/>
        <end position="23"/>
    </location>
</feature>
<feature type="compositionally biased region" description="Low complexity" evidence="3">
    <location>
        <begin position="94"/>
        <end position="103"/>
    </location>
</feature>
<protein>
    <recommendedName>
        <fullName evidence="5">SH3 domain-containing protein</fullName>
    </recommendedName>
</protein>
<feature type="region of interest" description="Disordered" evidence="3">
    <location>
        <begin position="50"/>
        <end position="103"/>
    </location>
</feature>
<organism evidence="6 7">
    <name type="scientific">Neocallimastix californiae</name>
    <dbReference type="NCBI Taxonomy" id="1754190"/>
    <lineage>
        <taxon>Eukaryota</taxon>
        <taxon>Fungi</taxon>
        <taxon>Fungi incertae sedis</taxon>
        <taxon>Chytridiomycota</taxon>
        <taxon>Chytridiomycota incertae sedis</taxon>
        <taxon>Neocallimastigomycetes</taxon>
        <taxon>Neocallimastigales</taxon>
        <taxon>Neocallimastigaceae</taxon>
        <taxon>Neocallimastix</taxon>
    </lineage>
</organism>
<evidence type="ECO:0000256" key="3">
    <source>
        <dbReference type="SAM" id="MobiDB-lite"/>
    </source>
</evidence>
<dbReference type="CDD" id="cd00174">
    <property type="entry name" value="SH3"/>
    <property type="match status" value="1"/>
</dbReference>
<dbReference type="Gene3D" id="2.30.30.40">
    <property type="entry name" value="SH3 Domains"/>
    <property type="match status" value="1"/>
</dbReference>
<evidence type="ECO:0000256" key="2">
    <source>
        <dbReference type="PROSITE-ProRule" id="PRU00192"/>
    </source>
</evidence>
<reference evidence="6 7" key="1">
    <citation type="submission" date="2016-08" db="EMBL/GenBank/DDBJ databases">
        <title>A Parts List for Fungal Cellulosomes Revealed by Comparative Genomics.</title>
        <authorList>
            <consortium name="DOE Joint Genome Institute"/>
            <person name="Haitjema C.H."/>
            <person name="Gilmore S.P."/>
            <person name="Henske J.K."/>
            <person name="Solomon K.V."/>
            <person name="De Groot R."/>
            <person name="Kuo A."/>
            <person name="Mondo S.J."/>
            <person name="Salamov A.A."/>
            <person name="Labutti K."/>
            <person name="Zhao Z."/>
            <person name="Chiniquy J."/>
            <person name="Barry K."/>
            <person name="Brewer H.M."/>
            <person name="Purvine S.O."/>
            <person name="Wright A.T."/>
            <person name="Boxma B."/>
            <person name="Van Alen T."/>
            <person name="Hackstein J.H."/>
            <person name="Baker S.E."/>
            <person name="Grigoriev I.V."/>
            <person name="O'Malley M.A."/>
        </authorList>
    </citation>
    <scope>NUCLEOTIDE SEQUENCE [LARGE SCALE GENOMIC DNA]</scope>
    <source>
        <strain evidence="6 7">G1</strain>
    </source>
</reference>
<feature type="domain" description="SH3" evidence="5">
    <location>
        <begin position="787"/>
        <end position="851"/>
    </location>
</feature>
<dbReference type="PROSITE" id="PS50002">
    <property type="entry name" value="SH3"/>
    <property type="match status" value="1"/>
</dbReference>
<feature type="compositionally biased region" description="Polar residues" evidence="3">
    <location>
        <begin position="569"/>
        <end position="578"/>
    </location>
</feature>
<comment type="caution">
    <text evidence="6">The sequence shown here is derived from an EMBL/GenBank/DDBJ whole genome shotgun (WGS) entry which is preliminary data.</text>
</comment>
<keyword evidence="4" id="KW-1133">Transmembrane helix</keyword>
<dbReference type="InterPro" id="IPR036028">
    <property type="entry name" value="SH3-like_dom_sf"/>
</dbReference>
<keyword evidence="4" id="KW-0472">Membrane</keyword>
<evidence type="ECO:0000313" key="6">
    <source>
        <dbReference type="EMBL" id="ORY26377.1"/>
    </source>
</evidence>
<evidence type="ECO:0000256" key="1">
    <source>
        <dbReference type="ARBA" id="ARBA00022443"/>
    </source>
</evidence>
<gene>
    <name evidence="6" type="ORF">LY90DRAFT_103875</name>
</gene>
<feature type="region of interest" description="Disordered" evidence="3">
    <location>
        <begin position="724"/>
        <end position="749"/>
    </location>
</feature>
<dbReference type="Pfam" id="PF14604">
    <property type="entry name" value="SH3_9"/>
    <property type="match status" value="1"/>
</dbReference>
<keyword evidence="7" id="KW-1185">Reference proteome</keyword>
<dbReference type="AlphaFoldDB" id="A0A1Y2AVV9"/>
<dbReference type="OrthoDB" id="5340910at2759"/>
<proteinExistence type="predicted"/>
<feature type="transmembrane region" description="Helical" evidence="4">
    <location>
        <begin position="260"/>
        <end position="281"/>
    </location>
</feature>
<keyword evidence="1 2" id="KW-0728">SH3 domain</keyword>
<feature type="compositionally biased region" description="Low complexity" evidence="3">
    <location>
        <begin position="423"/>
        <end position="454"/>
    </location>
</feature>